<keyword evidence="15" id="KW-0067">ATP-binding</keyword>
<comment type="similarity">
    <text evidence="3 16">Belongs to the GDA1/CD39 NTPase family.</text>
</comment>
<evidence type="ECO:0000256" key="15">
    <source>
        <dbReference type="PIRSR" id="PIRSR600407-2"/>
    </source>
</evidence>
<feature type="active site" description="Proton acceptor" evidence="14">
    <location>
        <position position="301"/>
    </location>
</feature>
<dbReference type="Gene3D" id="3.30.420.150">
    <property type="entry name" value="Exopolyphosphatase. Domain 2"/>
    <property type="match status" value="1"/>
</dbReference>
<keyword evidence="7 18" id="KW-1133">Transmembrane helix</keyword>
<comment type="catalytic activity">
    <reaction evidence="12">
        <text>GDP + H2O = GMP + phosphate + H(+)</text>
        <dbReference type="Rhea" id="RHEA:22156"/>
        <dbReference type="ChEBI" id="CHEBI:15377"/>
        <dbReference type="ChEBI" id="CHEBI:15378"/>
        <dbReference type="ChEBI" id="CHEBI:43474"/>
        <dbReference type="ChEBI" id="CHEBI:58115"/>
        <dbReference type="ChEBI" id="CHEBI:58189"/>
        <dbReference type="EC" id="3.6.1.42"/>
    </reaction>
</comment>
<evidence type="ECO:0000256" key="4">
    <source>
        <dbReference type="ARBA" id="ARBA00022692"/>
    </source>
</evidence>
<comment type="pathway">
    <text evidence="2">Protein modification; protein glycosylation.</text>
</comment>
<dbReference type="GO" id="GO:0000139">
    <property type="term" value="C:Golgi membrane"/>
    <property type="evidence" value="ECO:0007669"/>
    <property type="project" value="UniProtKB-SubCell"/>
</dbReference>
<evidence type="ECO:0000256" key="1">
    <source>
        <dbReference type="ARBA" id="ARBA00004323"/>
    </source>
</evidence>
<gene>
    <name evidence="19" type="ORF">KGF57_004676</name>
</gene>
<evidence type="ECO:0000256" key="14">
    <source>
        <dbReference type="PIRSR" id="PIRSR600407-1"/>
    </source>
</evidence>
<name>A0AAD5FWN8_9ASCO</name>
<feature type="compositionally biased region" description="Basic and acidic residues" evidence="17">
    <location>
        <begin position="103"/>
        <end position="168"/>
    </location>
</feature>
<comment type="function">
    <text evidence="10">After transfer of sugars to endogenous macromolecular acceptors, the enzyme converts nucleoside diphosphates to nucleoside monophosphates which in turn exit the Golgi lumen in a coupled antiporter reaction, allowing entry of additional nucleotide sugar from the cytosol.</text>
</comment>
<evidence type="ECO:0000256" key="8">
    <source>
        <dbReference type="ARBA" id="ARBA00023034"/>
    </source>
</evidence>
<evidence type="ECO:0000313" key="20">
    <source>
        <dbReference type="Proteomes" id="UP001204833"/>
    </source>
</evidence>
<evidence type="ECO:0000256" key="9">
    <source>
        <dbReference type="ARBA" id="ARBA00023136"/>
    </source>
</evidence>
<evidence type="ECO:0000256" key="2">
    <source>
        <dbReference type="ARBA" id="ARBA00004922"/>
    </source>
</evidence>
<evidence type="ECO:0000256" key="10">
    <source>
        <dbReference type="ARBA" id="ARBA00037742"/>
    </source>
</evidence>
<dbReference type="InterPro" id="IPR000407">
    <property type="entry name" value="GDA1_CD39_NTPase"/>
</dbReference>
<dbReference type="GO" id="GO:0006487">
    <property type="term" value="P:protein N-linked glycosylation"/>
    <property type="evidence" value="ECO:0007669"/>
    <property type="project" value="TreeGrafter"/>
</dbReference>
<evidence type="ECO:0000256" key="11">
    <source>
        <dbReference type="ARBA" id="ARBA00038903"/>
    </source>
</evidence>
<dbReference type="Proteomes" id="UP001204833">
    <property type="component" value="Unassembled WGS sequence"/>
</dbReference>
<sequence>MLSTRNLRLVVAIFVVFGIFAFFATSQNSFRGTVQRVGKKPAAASDASVQDPPKSQGAQVDEDEKNTLQGKPHSGTKPPYEKVDNSGSNIAEKLGDKSPATQGDDKPPATQGDDKPPATQGDDKPPATQGDDKPPATQGDDKPPATQGDDKPPATQEGEKITTPKEVGMNKECNEVDYVVMIDAGSTGSRVHVYEFNTCTQPPKLLSEEFKMLKPGLSSFDTDTDGAAKSLDPLLEVALAKVPKEKQKCTPVAVKATAGLRLLGDAKSAAILKQVKKHLEEDYPFAVVSGDGISILDGKDEGVYAWVTANFLLGNIGNKDKLPTAAVFDLGGGSTQIVFEPDYKDQLPVEGETQYKFTFGDHEFTLYQFSHLGYGLMQGRNKINKLVLENYLKKAQLTKFSSKKEAKEAKAEVDITNPCIPPNSVAKDVQVEVSENEIYVVNMKGPSQATGSQCRFLAEQVLNKDATCDVKPCSFNGIHQPSLTHAFNKNSDMFVFSFFYDRTNPIGMPSSFTVEELRDLTKSVCEGESLWRDVFFDDHVNNLTKEPQWCLDLSFITAMLHTGYDIPLSRELKTAQKIDNNELGWCLGASLPLLDKSSGLWQCRS</sequence>
<dbReference type="EMBL" id="JAIHNG010000163">
    <property type="protein sequence ID" value="KAI5949466.1"/>
    <property type="molecule type" value="Genomic_DNA"/>
</dbReference>
<evidence type="ECO:0000256" key="3">
    <source>
        <dbReference type="ARBA" id="ARBA00009283"/>
    </source>
</evidence>
<dbReference type="AlphaFoldDB" id="A0AAD5FWN8"/>
<protein>
    <recommendedName>
        <fullName evidence="13">Guanosine-diphosphatase</fullName>
        <ecNumber evidence="11">3.6.1.42</ecNumber>
    </recommendedName>
</protein>
<dbReference type="GeneID" id="76152720"/>
<dbReference type="FunFam" id="3.30.420.150:FF:000009">
    <property type="entry name" value="Guanosine-diphosphatase, putative"/>
    <property type="match status" value="1"/>
</dbReference>
<dbReference type="EC" id="3.6.1.42" evidence="11"/>
<dbReference type="Pfam" id="PF01150">
    <property type="entry name" value="GDA1_CD39"/>
    <property type="match status" value="1"/>
</dbReference>
<dbReference type="PANTHER" id="PTHR11782">
    <property type="entry name" value="ADENOSINE/GUANOSINE DIPHOSPHATASE"/>
    <property type="match status" value="1"/>
</dbReference>
<keyword evidence="9 18" id="KW-0472">Membrane</keyword>
<evidence type="ECO:0000256" key="6">
    <source>
        <dbReference type="ARBA" id="ARBA00022968"/>
    </source>
</evidence>
<dbReference type="CDD" id="cd24040">
    <property type="entry name" value="ASKHA_NBD_GDA1"/>
    <property type="match status" value="1"/>
</dbReference>
<proteinExistence type="inferred from homology"/>
<dbReference type="RefSeq" id="XP_051606810.1">
    <property type="nucleotide sequence ID" value="XM_051754210.1"/>
</dbReference>
<keyword evidence="20" id="KW-1185">Reference proteome</keyword>
<dbReference type="GO" id="GO:0005524">
    <property type="term" value="F:ATP binding"/>
    <property type="evidence" value="ECO:0007669"/>
    <property type="project" value="UniProtKB-KW"/>
</dbReference>
<comment type="caution">
    <text evidence="19">The sequence shown here is derived from an EMBL/GenBank/DDBJ whole genome shotgun (WGS) entry which is preliminary data.</text>
</comment>
<feature type="transmembrane region" description="Helical" evidence="18">
    <location>
        <begin position="7"/>
        <end position="25"/>
    </location>
</feature>
<keyword evidence="8" id="KW-0333">Golgi apparatus</keyword>
<reference evidence="19 20" key="1">
    <citation type="journal article" date="2022" name="DNA Res.">
        <title>Genome analysis of five recently described species of the CUG-Ser clade uncovers Candida theae as a new hybrid lineage with pathogenic potential in the Candida parapsilosis species complex.</title>
        <authorList>
            <person name="Mixao V."/>
            <person name="Del Olmo V."/>
            <person name="Hegedusova E."/>
            <person name="Saus E."/>
            <person name="Pryszcz L."/>
            <person name="Cillingova A."/>
            <person name="Nosek J."/>
            <person name="Gabaldon T."/>
        </authorList>
    </citation>
    <scope>NUCLEOTIDE SEQUENCE [LARGE SCALE GENOMIC DNA]</scope>
    <source>
        <strain evidence="19 20">CBS 12239</strain>
    </source>
</reference>
<dbReference type="GO" id="GO:0045134">
    <property type="term" value="F:UDP phosphatase activity"/>
    <property type="evidence" value="ECO:0007669"/>
    <property type="project" value="TreeGrafter"/>
</dbReference>
<dbReference type="PANTHER" id="PTHR11782:SF83">
    <property type="entry name" value="GUANOSINE-DIPHOSPHATASE"/>
    <property type="match status" value="1"/>
</dbReference>
<evidence type="ECO:0000256" key="12">
    <source>
        <dbReference type="ARBA" id="ARBA00050779"/>
    </source>
</evidence>
<accession>A0AAD5FWN8</accession>
<evidence type="ECO:0000313" key="19">
    <source>
        <dbReference type="EMBL" id="KAI5949466.1"/>
    </source>
</evidence>
<keyword evidence="4 18" id="KW-0812">Transmembrane</keyword>
<evidence type="ECO:0000256" key="5">
    <source>
        <dbReference type="ARBA" id="ARBA00022801"/>
    </source>
</evidence>
<dbReference type="GO" id="GO:0004382">
    <property type="term" value="F:GDP phosphatase activity"/>
    <property type="evidence" value="ECO:0007669"/>
    <property type="project" value="UniProtKB-EC"/>
</dbReference>
<dbReference type="GO" id="GO:0017111">
    <property type="term" value="F:ribonucleoside triphosphate phosphatase activity"/>
    <property type="evidence" value="ECO:0007669"/>
    <property type="project" value="TreeGrafter"/>
</dbReference>
<keyword evidence="15" id="KW-0547">Nucleotide-binding</keyword>
<comment type="subcellular location">
    <subcellularLocation>
        <location evidence="1">Golgi apparatus membrane</location>
        <topology evidence="1">Single-pass type II membrane protein</topology>
    </subcellularLocation>
</comment>
<dbReference type="Gene3D" id="3.30.420.40">
    <property type="match status" value="1"/>
</dbReference>
<evidence type="ECO:0000256" key="13">
    <source>
        <dbReference type="ARBA" id="ARBA00067799"/>
    </source>
</evidence>
<evidence type="ECO:0000256" key="17">
    <source>
        <dbReference type="SAM" id="MobiDB-lite"/>
    </source>
</evidence>
<organism evidence="19 20">
    <name type="scientific">Candida theae</name>
    <dbReference type="NCBI Taxonomy" id="1198502"/>
    <lineage>
        <taxon>Eukaryota</taxon>
        <taxon>Fungi</taxon>
        <taxon>Dikarya</taxon>
        <taxon>Ascomycota</taxon>
        <taxon>Saccharomycotina</taxon>
        <taxon>Pichiomycetes</taxon>
        <taxon>Debaryomycetaceae</taxon>
        <taxon>Candida/Lodderomyces clade</taxon>
        <taxon>Candida</taxon>
    </lineage>
</organism>
<evidence type="ECO:0000256" key="7">
    <source>
        <dbReference type="ARBA" id="ARBA00022989"/>
    </source>
</evidence>
<keyword evidence="5 16" id="KW-0378">Hydrolase</keyword>
<dbReference type="GO" id="GO:0009134">
    <property type="term" value="P:nucleoside diphosphate catabolic process"/>
    <property type="evidence" value="ECO:0007669"/>
    <property type="project" value="TreeGrafter"/>
</dbReference>
<feature type="region of interest" description="Disordered" evidence="17">
    <location>
        <begin position="39"/>
        <end position="168"/>
    </location>
</feature>
<feature type="binding site" evidence="15">
    <location>
        <begin position="332"/>
        <end position="336"/>
    </location>
    <ligand>
        <name>ATP</name>
        <dbReference type="ChEBI" id="CHEBI:30616"/>
    </ligand>
</feature>
<evidence type="ECO:0000256" key="16">
    <source>
        <dbReference type="RuleBase" id="RU003833"/>
    </source>
</evidence>
<keyword evidence="6" id="KW-0735">Signal-anchor</keyword>
<evidence type="ECO:0000256" key="18">
    <source>
        <dbReference type="SAM" id="Phobius"/>
    </source>
</evidence>
<dbReference type="PROSITE" id="PS01238">
    <property type="entry name" value="GDA1_CD39_NTPASE"/>
    <property type="match status" value="1"/>
</dbReference>